<comment type="caution">
    <text evidence="2">The sequence shown here is derived from an EMBL/GenBank/DDBJ whole genome shotgun (WGS) entry which is preliminary data.</text>
</comment>
<organism evidence="2 3">
    <name type="scientific">candidate division LCP-89 bacterium B3_LCP</name>
    <dbReference type="NCBI Taxonomy" id="2012998"/>
    <lineage>
        <taxon>Bacteria</taxon>
        <taxon>Pseudomonadati</taxon>
        <taxon>Bacteria division LCP-89</taxon>
    </lineage>
</organism>
<evidence type="ECO:0000256" key="1">
    <source>
        <dbReference type="SAM" id="MobiDB-lite"/>
    </source>
</evidence>
<proteinExistence type="predicted"/>
<feature type="compositionally biased region" description="Polar residues" evidence="1">
    <location>
        <begin position="167"/>
        <end position="182"/>
    </location>
</feature>
<evidence type="ECO:0000313" key="3">
    <source>
        <dbReference type="Proteomes" id="UP000319619"/>
    </source>
</evidence>
<gene>
    <name evidence="2" type="ORF">CEE37_15105</name>
</gene>
<dbReference type="Proteomes" id="UP000319619">
    <property type="component" value="Unassembled WGS sequence"/>
</dbReference>
<sequence>MKKIKRKKCCHCRCLFVPDPRNPARQNYCKKEPCRKTSKAASQRKWLSKPENRDYFKGPEHVKRVQEWRRENPGYWKRSKRLIALQDPLIVQGVENTTHNDQVAACALQDLLIAQPPVIIGLISNFIGSALQDDIANTLLLMQQSGQDILCLKPQKEGGKHDCQIPDFTQTGSQGAQKLQLD</sequence>
<evidence type="ECO:0000313" key="2">
    <source>
        <dbReference type="EMBL" id="TKJ36328.1"/>
    </source>
</evidence>
<feature type="region of interest" description="Disordered" evidence="1">
    <location>
        <begin position="162"/>
        <end position="182"/>
    </location>
</feature>
<name>A0A532UN24_UNCL8</name>
<reference evidence="2 3" key="1">
    <citation type="submission" date="2017-06" db="EMBL/GenBank/DDBJ databases">
        <title>Novel microbial phyla capable of carbon fixation and sulfur reduction in deep-sea sediments.</title>
        <authorList>
            <person name="Huang J."/>
            <person name="Baker B."/>
            <person name="Wang Y."/>
        </authorList>
    </citation>
    <scope>NUCLEOTIDE SEQUENCE [LARGE SCALE GENOMIC DNA]</scope>
    <source>
        <strain evidence="2">B3_LCP</strain>
    </source>
</reference>
<dbReference type="AlphaFoldDB" id="A0A532UN24"/>
<dbReference type="EMBL" id="NJBN01000018">
    <property type="protein sequence ID" value="TKJ36328.1"/>
    <property type="molecule type" value="Genomic_DNA"/>
</dbReference>
<protein>
    <submittedName>
        <fullName evidence="2">Uncharacterized protein</fullName>
    </submittedName>
</protein>
<accession>A0A532UN24</accession>